<dbReference type="STRING" id="454130.A0A0U5G7M7"/>
<keyword evidence="2" id="KW-1185">Reference proteome</keyword>
<dbReference type="AlphaFoldDB" id="A0A0U5G7M7"/>
<gene>
    <name evidence="1" type="ORF">ASPCAL09747</name>
</gene>
<dbReference type="OrthoDB" id="508139at2759"/>
<evidence type="ECO:0000313" key="1">
    <source>
        <dbReference type="EMBL" id="CEL06574.1"/>
    </source>
</evidence>
<dbReference type="EMBL" id="CDMC01000008">
    <property type="protein sequence ID" value="CEL06574.1"/>
    <property type="molecule type" value="Genomic_DNA"/>
</dbReference>
<dbReference type="OMA" id="WEVEEHE"/>
<evidence type="ECO:0000313" key="2">
    <source>
        <dbReference type="Proteomes" id="UP000054771"/>
    </source>
</evidence>
<reference evidence="2" key="1">
    <citation type="journal article" date="2016" name="Genome Announc.">
        <title>Draft genome sequences of fungus Aspergillus calidoustus.</title>
        <authorList>
            <person name="Horn F."/>
            <person name="Linde J."/>
            <person name="Mattern D.J."/>
            <person name="Walther G."/>
            <person name="Guthke R."/>
            <person name="Scherlach K."/>
            <person name="Martin K."/>
            <person name="Brakhage A.A."/>
            <person name="Petzke L."/>
            <person name="Valiante V."/>
        </authorList>
    </citation>
    <scope>NUCLEOTIDE SEQUENCE [LARGE SCALE GENOMIC DNA]</scope>
    <source>
        <strain evidence="2">SF006504</strain>
    </source>
</reference>
<proteinExistence type="predicted"/>
<sequence length="271" mass="30645">MDDDEDYEWEVEEHEYTAPGVQAHMIKIRLSLTHAEEEEVPWMEDFHARCSCNGATVATAKARYIDRERIRSHFWQQMEEPSEEMNKLAFEVFDQSGTVKSNFMDHPVQRGTGAWGDELDRGPLFLIKELHVTALEYRRKGLGQRIVSLLLDKALGYFELIDQLAKSYRQATGSAAQPLIFHALVLPGRLNADAQLQSVGKSVRKILDMNAQALGGTLQFWRKCGFRRIGASKCLAFSFAPQHPSRALAVASDFDPNLTLATISRMKSSIE</sequence>
<protein>
    <submittedName>
        <fullName evidence="1">Uncharacterized protein</fullName>
    </submittedName>
</protein>
<dbReference type="Proteomes" id="UP000054771">
    <property type="component" value="Unassembled WGS sequence"/>
</dbReference>
<name>A0A0U5G7M7_ASPCI</name>
<accession>A0A0U5G7M7</accession>
<organism evidence="1 2">
    <name type="scientific">Aspergillus calidoustus</name>
    <dbReference type="NCBI Taxonomy" id="454130"/>
    <lineage>
        <taxon>Eukaryota</taxon>
        <taxon>Fungi</taxon>
        <taxon>Dikarya</taxon>
        <taxon>Ascomycota</taxon>
        <taxon>Pezizomycotina</taxon>
        <taxon>Eurotiomycetes</taxon>
        <taxon>Eurotiomycetidae</taxon>
        <taxon>Eurotiales</taxon>
        <taxon>Aspergillaceae</taxon>
        <taxon>Aspergillus</taxon>
        <taxon>Aspergillus subgen. Nidulantes</taxon>
    </lineage>
</organism>